<feature type="transmembrane region" description="Helical" evidence="7">
    <location>
        <begin position="70"/>
        <end position="90"/>
    </location>
</feature>
<reference evidence="9 10" key="1">
    <citation type="submission" date="2019-03" db="EMBL/GenBank/DDBJ databases">
        <title>Genome Sequencing and Assembly of Various Microbes Isolated from Partially Reclaimed Soil and Acid Mine Drainage (AMD) Site.</title>
        <authorList>
            <person name="Steinbock B."/>
            <person name="Bechtold R."/>
            <person name="Sevigny J.L."/>
            <person name="Thomas D."/>
            <person name="Cuthill L.R."/>
            <person name="Aveiro Johannsen E.J."/>
            <person name="Thomas K."/>
            <person name="Ghosh A."/>
        </authorList>
    </citation>
    <scope>NUCLEOTIDE SEQUENCE [LARGE SCALE GENOMIC DNA]</scope>
    <source>
        <strain evidence="9 10">S-A1</strain>
    </source>
</reference>
<name>A0A4R5Y4Z4_9MICC</name>
<proteinExistence type="inferred from homology"/>
<evidence type="ECO:0000313" key="10">
    <source>
        <dbReference type="Proteomes" id="UP000294621"/>
    </source>
</evidence>
<dbReference type="InterPro" id="IPR000515">
    <property type="entry name" value="MetI-like"/>
</dbReference>
<dbReference type="Pfam" id="PF00528">
    <property type="entry name" value="BPD_transp_1"/>
    <property type="match status" value="1"/>
</dbReference>
<evidence type="ECO:0000256" key="1">
    <source>
        <dbReference type="ARBA" id="ARBA00004651"/>
    </source>
</evidence>
<evidence type="ECO:0000259" key="8">
    <source>
        <dbReference type="PROSITE" id="PS50928"/>
    </source>
</evidence>
<dbReference type="EMBL" id="SMZQ01000002">
    <property type="protein sequence ID" value="TDL39639.1"/>
    <property type="molecule type" value="Genomic_DNA"/>
</dbReference>
<dbReference type="PANTHER" id="PTHR30614">
    <property type="entry name" value="MEMBRANE COMPONENT OF AMINO ACID ABC TRANSPORTER"/>
    <property type="match status" value="1"/>
</dbReference>
<evidence type="ECO:0000256" key="2">
    <source>
        <dbReference type="ARBA" id="ARBA00022448"/>
    </source>
</evidence>
<evidence type="ECO:0000256" key="6">
    <source>
        <dbReference type="ARBA" id="ARBA00023136"/>
    </source>
</evidence>
<accession>A0A4R5Y4Z4</accession>
<feature type="domain" description="ABC transmembrane type-1" evidence="8">
    <location>
        <begin position="66"/>
        <end position="258"/>
    </location>
</feature>
<organism evidence="9 10">
    <name type="scientific">Arthrobacter nitrophenolicus</name>
    <dbReference type="NCBI Taxonomy" id="683150"/>
    <lineage>
        <taxon>Bacteria</taxon>
        <taxon>Bacillati</taxon>
        <taxon>Actinomycetota</taxon>
        <taxon>Actinomycetes</taxon>
        <taxon>Micrococcales</taxon>
        <taxon>Micrococcaceae</taxon>
        <taxon>Arthrobacter</taxon>
    </lineage>
</organism>
<comment type="caution">
    <text evidence="9">The sequence shown here is derived from an EMBL/GenBank/DDBJ whole genome shotgun (WGS) entry which is preliminary data.</text>
</comment>
<evidence type="ECO:0000256" key="5">
    <source>
        <dbReference type="ARBA" id="ARBA00022989"/>
    </source>
</evidence>
<keyword evidence="2 7" id="KW-0813">Transport</keyword>
<dbReference type="InterPro" id="IPR043429">
    <property type="entry name" value="ArtM/GltK/GlnP/TcyL/YhdX-like"/>
</dbReference>
<comment type="subcellular location">
    <subcellularLocation>
        <location evidence="1 7">Cell membrane</location>
        <topology evidence="1 7">Multi-pass membrane protein</topology>
    </subcellularLocation>
</comment>
<feature type="transmembrane region" description="Helical" evidence="7">
    <location>
        <begin position="236"/>
        <end position="261"/>
    </location>
</feature>
<sequence length="291" mass="30972">MSSVFSDLPGPRAVVRNRLLAVIAVLVVAAFITFIGYRLAVTGQFSEQKWRVFSFPQVWEQIGAATGRTLLAFSVGAVASLVIGFGLALGRLSDHRLVSGTFAFVTEVLRAIPVLVLMMIMYYGLPVIGQTWVTPFTAVVTAVSLYSGAVLAEVFRTGVDAVPRGQPEAAYALGFRKTAVMRLVLLPQAVRAMLPVIVAQMVVVLKDTALGFVITYQELLYLGKLVGSSASYSSPIIPAAMVVGSIYIGLCLILAGIAKLLEVRLKSSPKSDGTAKAATLPNRVPALIAEE</sequence>
<keyword evidence="6 7" id="KW-0472">Membrane</keyword>
<evidence type="ECO:0000256" key="3">
    <source>
        <dbReference type="ARBA" id="ARBA00022475"/>
    </source>
</evidence>
<feature type="transmembrane region" description="Helical" evidence="7">
    <location>
        <begin position="136"/>
        <end position="155"/>
    </location>
</feature>
<dbReference type="Proteomes" id="UP000294621">
    <property type="component" value="Unassembled WGS sequence"/>
</dbReference>
<evidence type="ECO:0000256" key="4">
    <source>
        <dbReference type="ARBA" id="ARBA00022692"/>
    </source>
</evidence>
<keyword evidence="3" id="KW-1003">Cell membrane</keyword>
<dbReference type="PANTHER" id="PTHR30614:SF21">
    <property type="entry name" value="AMINO ACID ABC TRANSPORTER PERMEASE"/>
    <property type="match status" value="1"/>
</dbReference>
<dbReference type="InterPro" id="IPR035906">
    <property type="entry name" value="MetI-like_sf"/>
</dbReference>
<dbReference type="NCBIfam" id="TIGR01726">
    <property type="entry name" value="HEQRo_perm_3TM"/>
    <property type="match status" value="1"/>
</dbReference>
<dbReference type="InterPro" id="IPR010065">
    <property type="entry name" value="AA_ABC_transptr_permease_3TM"/>
</dbReference>
<keyword evidence="4 7" id="KW-0812">Transmembrane</keyword>
<feature type="transmembrane region" description="Helical" evidence="7">
    <location>
        <begin position="102"/>
        <end position="124"/>
    </location>
</feature>
<dbReference type="SUPFAM" id="SSF161098">
    <property type="entry name" value="MetI-like"/>
    <property type="match status" value="1"/>
</dbReference>
<evidence type="ECO:0000256" key="7">
    <source>
        <dbReference type="RuleBase" id="RU363032"/>
    </source>
</evidence>
<feature type="transmembrane region" description="Helical" evidence="7">
    <location>
        <begin position="192"/>
        <end position="216"/>
    </location>
</feature>
<evidence type="ECO:0000313" key="9">
    <source>
        <dbReference type="EMBL" id="TDL39639.1"/>
    </source>
</evidence>
<dbReference type="Gene3D" id="1.10.3720.10">
    <property type="entry name" value="MetI-like"/>
    <property type="match status" value="1"/>
</dbReference>
<dbReference type="GO" id="GO:0022857">
    <property type="term" value="F:transmembrane transporter activity"/>
    <property type="evidence" value="ECO:0007669"/>
    <property type="project" value="InterPro"/>
</dbReference>
<dbReference type="OrthoDB" id="4543034at2"/>
<keyword evidence="5 7" id="KW-1133">Transmembrane helix</keyword>
<dbReference type="CDD" id="cd06261">
    <property type="entry name" value="TM_PBP2"/>
    <property type="match status" value="1"/>
</dbReference>
<dbReference type="RefSeq" id="WP_133346622.1">
    <property type="nucleotide sequence ID" value="NZ_SMZQ01000002.1"/>
</dbReference>
<gene>
    <name evidence="9" type="ORF">E2R57_03925</name>
</gene>
<comment type="similarity">
    <text evidence="7">Belongs to the binding-protein-dependent transport system permease family.</text>
</comment>
<dbReference type="PROSITE" id="PS50928">
    <property type="entry name" value="ABC_TM1"/>
    <property type="match status" value="1"/>
</dbReference>
<dbReference type="GO" id="GO:0043190">
    <property type="term" value="C:ATP-binding cassette (ABC) transporter complex"/>
    <property type="evidence" value="ECO:0007669"/>
    <property type="project" value="InterPro"/>
</dbReference>
<protein>
    <submittedName>
        <fullName evidence="9">Amino acid ABC transporter permease</fullName>
    </submittedName>
</protein>
<dbReference type="AlphaFoldDB" id="A0A4R5Y4Z4"/>
<feature type="transmembrane region" description="Helical" evidence="7">
    <location>
        <begin position="20"/>
        <end position="40"/>
    </location>
</feature>
<dbReference type="GO" id="GO:0006865">
    <property type="term" value="P:amino acid transport"/>
    <property type="evidence" value="ECO:0007669"/>
    <property type="project" value="TreeGrafter"/>
</dbReference>